<evidence type="ECO:0000313" key="1">
    <source>
        <dbReference type="EMBL" id="GAA5483610.1"/>
    </source>
</evidence>
<dbReference type="RefSeq" id="WP_353567720.1">
    <property type="nucleotide sequence ID" value="NZ_BAABRI010000016.1"/>
</dbReference>
<comment type="caution">
    <text evidence="1">The sequence shown here is derived from an EMBL/GenBank/DDBJ whole genome shotgun (WGS) entry which is preliminary data.</text>
</comment>
<name>A0ABP9UQU5_9BACT</name>
<proteinExistence type="predicted"/>
<gene>
    <name evidence="1" type="ORF">Hsar01_02844</name>
</gene>
<evidence type="ECO:0000313" key="2">
    <source>
        <dbReference type="Proteomes" id="UP001476282"/>
    </source>
</evidence>
<dbReference type="Proteomes" id="UP001476282">
    <property type="component" value="Unassembled WGS sequence"/>
</dbReference>
<sequence>MPLLFREIWLPPAEDGIVQKLRWGRSKDLDVTRDVTAVQGPETLDTAYIERWCAEHGTTGRWASLLESLPEL</sequence>
<protein>
    <submittedName>
        <fullName evidence="1">Uncharacterized protein</fullName>
    </submittedName>
</protein>
<reference evidence="1 2" key="1">
    <citation type="submission" date="2024-02" db="EMBL/GenBank/DDBJ databases">
        <title>Haloferula sargassicola NBRC 104335.</title>
        <authorList>
            <person name="Ichikawa N."/>
            <person name="Katano-Makiyama Y."/>
            <person name="Hidaka K."/>
        </authorList>
    </citation>
    <scope>NUCLEOTIDE SEQUENCE [LARGE SCALE GENOMIC DNA]</scope>
    <source>
        <strain evidence="1 2">NBRC 104335</strain>
    </source>
</reference>
<keyword evidence="2" id="KW-1185">Reference proteome</keyword>
<dbReference type="EMBL" id="BAABRI010000016">
    <property type="protein sequence ID" value="GAA5483610.1"/>
    <property type="molecule type" value="Genomic_DNA"/>
</dbReference>
<organism evidence="1 2">
    <name type="scientific">Haloferula sargassicola</name>
    <dbReference type="NCBI Taxonomy" id="490096"/>
    <lineage>
        <taxon>Bacteria</taxon>
        <taxon>Pseudomonadati</taxon>
        <taxon>Verrucomicrobiota</taxon>
        <taxon>Verrucomicrobiia</taxon>
        <taxon>Verrucomicrobiales</taxon>
        <taxon>Verrucomicrobiaceae</taxon>
        <taxon>Haloferula</taxon>
    </lineage>
</organism>
<accession>A0ABP9UQU5</accession>